<organism evidence="8 9">
    <name type="scientific">Chitinophaga caseinilytica</name>
    <dbReference type="NCBI Taxonomy" id="2267521"/>
    <lineage>
        <taxon>Bacteria</taxon>
        <taxon>Pseudomonadati</taxon>
        <taxon>Bacteroidota</taxon>
        <taxon>Chitinophagia</taxon>
        <taxon>Chitinophagales</taxon>
        <taxon>Chitinophagaceae</taxon>
        <taxon>Chitinophaga</taxon>
    </lineage>
</organism>
<feature type="domain" description="SusD-like N-terminal" evidence="7">
    <location>
        <begin position="88"/>
        <end position="203"/>
    </location>
</feature>
<dbReference type="PROSITE" id="PS51257">
    <property type="entry name" value="PROKAR_LIPOPROTEIN"/>
    <property type="match status" value="1"/>
</dbReference>
<proteinExistence type="inferred from homology"/>
<reference evidence="8 9" key="1">
    <citation type="submission" date="2024-03" db="EMBL/GenBank/DDBJ databases">
        <title>Chitinophaga caseinilytica sp. nov., a casein hydrolysing bacterium isolated from forest soil.</title>
        <authorList>
            <person name="Lee D.S."/>
            <person name="Han D.M."/>
            <person name="Baek J.H."/>
            <person name="Choi D.G."/>
            <person name="Jeon J.H."/>
            <person name="Jeon C.O."/>
        </authorList>
    </citation>
    <scope>NUCLEOTIDE SEQUENCE [LARGE SCALE GENOMIC DNA]</scope>
    <source>
        <strain evidence="8 9">KACC 19118</strain>
    </source>
</reference>
<dbReference type="InterPro" id="IPR012944">
    <property type="entry name" value="SusD_RagB_dom"/>
</dbReference>
<keyword evidence="5" id="KW-0998">Cell outer membrane</keyword>
<dbReference type="EMBL" id="CP150096">
    <property type="protein sequence ID" value="WZN44904.1"/>
    <property type="molecule type" value="Genomic_DNA"/>
</dbReference>
<comment type="similarity">
    <text evidence="2">Belongs to the SusD family.</text>
</comment>
<dbReference type="Proteomes" id="UP001449657">
    <property type="component" value="Chromosome"/>
</dbReference>
<evidence type="ECO:0000256" key="2">
    <source>
        <dbReference type="ARBA" id="ARBA00006275"/>
    </source>
</evidence>
<keyword evidence="3" id="KW-0732">Signal</keyword>
<dbReference type="Gene3D" id="1.25.40.390">
    <property type="match status" value="1"/>
</dbReference>
<dbReference type="Pfam" id="PF14322">
    <property type="entry name" value="SusD-like_3"/>
    <property type="match status" value="1"/>
</dbReference>
<keyword evidence="4" id="KW-0472">Membrane</keyword>
<sequence length="445" mass="49083">MKQSLFLSISAIIGLSACSNKLDVRPDNLASPSMINSTNLGTVVNGAKLGLTNNAFYGYYPLTEVMGDDVQTLGYAGYEACNIPVAENSLQFAYRYPYQCVANANAAINYWLSHSGETALRPIAGEAYLLRAYAYSLLNEQFGEVALMKGGEDPLTFPARESDDKVKAFIEADLRQAVDLLPDFTAPVTKASKQAAQLLLARHCLNSGKFKDAVDNAEAVINSGKFSLGDKVDSSMFLYNTSSKEMVYAIGETSSNNVKNYGLPAVFGAGGTAPWGGETLAGSGNTWINESLVDSYEATDVRQKWYFKRKGLTFDLVVNYLNKFPMEATPSYPVCRIAEAYLIAAEGKARQGTVDVAHFNTLREKRKASLRTNGDFANAQAFLDMIENERRREFTGERLRWSDMRRFGKALPWLSSLQQPAGHALFPLPERLLMLNPTIKQNKDY</sequence>
<dbReference type="RefSeq" id="WP_341839664.1">
    <property type="nucleotide sequence ID" value="NZ_CP149792.1"/>
</dbReference>
<dbReference type="SUPFAM" id="SSF48452">
    <property type="entry name" value="TPR-like"/>
    <property type="match status" value="1"/>
</dbReference>
<accession>A0ABZ2YY03</accession>
<feature type="domain" description="RagB/SusD" evidence="6">
    <location>
        <begin position="321"/>
        <end position="411"/>
    </location>
</feature>
<name>A0ABZ2YY03_9BACT</name>
<keyword evidence="9" id="KW-1185">Reference proteome</keyword>
<evidence type="ECO:0000256" key="4">
    <source>
        <dbReference type="ARBA" id="ARBA00023136"/>
    </source>
</evidence>
<dbReference type="Pfam" id="PF07980">
    <property type="entry name" value="SusD_RagB"/>
    <property type="match status" value="1"/>
</dbReference>
<evidence type="ECO:0000256" key="5">
    <source>
        <dbReference type="ARBA" id="ARBA00023237"/>
    </source>
</evidence>
<dbReference type="InterPro" id="IPR033985">
    <property type="entry name" value="SusD-like_N"/>
</dbReference>
<evidence type="ECO:0000259" key="6">
    <source>
        <dbReference type="Pfam" id="PF07980"/>
    </source>
</evidence>
<dbReference type="InterPro" id="IPR011990">
    <property type="entry name" value="TPR-like_helical_dom_sf"/>
</dbReference>
<evidence type="ECO:0000256" key="3">
    <source>
        <dbReference type="ARBA" id="ARBA00022729"/>
    </source>
</evidence>
<protein>
    <submittedName>
        <fullName evidence="8">RagB/SusD family nutrient uptake outer membrane protein</fullName>
    </submittedName>
</protein>
<evidence type="ECO:0000259" key="7">
    <source>
        <dbReference type="Pfam" id="PF14322"/>
    </source>
</evidence>
<gene>
    <name evidence="8" type="ORF">WJU22_18575</name>
</gene>
<comment type="subcellular location">
    <subcellularLocation>
        <location evidence="1">Cell outer membrane</location>
    </subcellularLocation>
</comment>
<evidence type="ECO:0000313" key="9">
    <source>
        <dbReference type="Proteomes" id="UP001449657"/>
    </source>
</evidence>
<evidence type="ECO:0000313" key="8">
    <source>
        <dbReference type="EMBL" id="WZN44904.1"/>
    </source>
</evidence>
<evidence type="ECO:0000256" key="1">
    <source>
        <dbReference type="ARBA" id="ARBA00004442"/>
    </source>
</evidence>